<name>A0ABY8WLT3_9ACTN</name>
<organism evidence="1 2">
    <name type="scientific">Actinoplanes oblitus</name>
    <dbReference type="NCBI Taxonomy" id="3040509"/>
    <lineage>
        <taxon>Bacteria</taxon>
        <taxon>Bacillati</taxon>
        <taxon>Actinomycetota</taxon>
        <taxon>Actinomycetes</taxon>
        <taxon>Micromonosporales</taxon>
        <taxon>Micromonosporaceae</taxon>
        <taxon>Actinoplanes</taxon>
    </lineage>
</organism>
<dbReference type="Proteomes" id="UP001240150">
    <property type="component" value="Chromosome"/>
</dbReference>
<dbReference type="EMBL" id="CP126980">
    <property type="protein sequence ID" value="WIM97981.1"/>
    <property type="molecule type" value="Genomic_DNA"/>
</dbReference>
<evidence type="ECO:0000313" key="1">
    <source>
        <dbReference type="EMBL" id="WIM97981.1"/>
    </source>
</evidence>
<evidence type="ECO:0000313" key="2">
    <source>
        <dbReference type="Proteomes" id="UP001240150"/>
    </source>
</evidence>
<evidence type="ECO:0008006" key="3">
    <source>
        <dbReference type="Google" id="ProtNLM"/>
    </source>
</evidence>
<reference evidence="1 2" key="1">
    <citation type="submission" date="2023-06" db="EMBL/GenBank/DDBJ databases">
        <authorList>
            <person name="Yushchuk O."/>
            <person name="Binda E."/>
            <person name="Ruckert-Reed C."/>
            <person name="Fedorenko V."/>
            <person name="Kalinowski J."/>
            <person name="Marinelli F."/>
        </authorList>
    </citation>
    <scope>NUCLEOTIDE SEQUENCE [LARGE SCALE GENOMIC DNA]</scope>
    <source>
        <strain evidence="1 2">NRRL 3884</strain>
    </source>
</reference>
<accession>A0ABY8WLT3</accession>
<protein>
    <recommendedName>
        <fullName evidence="3">RES domain-containing protein</fullName>
    </recommendedName>
</protein>
<proteinExistence type="predicted"/>
<sequence>MKVGSPANYYVRVRFAGWEDTAERSELYRGVYTVTVNMGPEFTFVDDLTRLGPPWLESALPPEADGELVDPDMVRLLELLQSWYAVTPNDELAGQSHRFVRPWGVEDRQEGVVFYTGTAEFAALLDDLAALADTRAGNVHSVVRRDAVLDHPVIRFLEDRILPSPLLHPMDARTAGLAERPSP</sequence>
<dbReference type="RefSeq" id="WP_284919374.1">
    <property type="nucleotide sequence ID" value="NZ_CP126980.1"/>
</dbReference>
<keyword evidence="2" id="KW-1185">Reference proteome</keyword>
<gene>
    <name evidence="1" type="ORF">ACTOB_001549</name>
</gene>